<dbReference type="AlphaFoldDB" id="A0AAD4C9I5"/>
<feature type="compositionally biased region" description="Basic and acidic residues" evidence="1">
    <location>
        <begin position="355"/>
        <end position="365"/>
    </location>
</feature>
<name>A0AAD4C9I5_BOLED</name>
<evidence type="ECO:0000313" key="3">
    <source>
        <dbReference type="Proteomes" id="UP001194468"/>
    </source>
</evidence>
<feature type="compositionally biased region" description="Polar residues" evidence="1">
    <location>
        <begin position="242"/>
        <end position="261"/>
    </location>
</feature>
<reference evidence="2" key="1">
    <citation type="submission" date="2019-10" db="EMBL/GenBank/DDBJ databases">
        <authorList>
            <consortium name="DOE Joint Genome Institute"/>
            <person name="Kuo A."/>
            <person name="Miyauchi S."/>
            <person name="Kiss E."/>
            <person name="Drula E."/>
            <person name="Kohler A."/>
            <person name="Sanchez-Garcia M."/>
            <person name="Andreopoulos B."/>
            <person name="Barry K.W."/>
            <person name="Bonito G."/>
            <person name="Buee M."/>
            <person name="Carver A."/>
            <person name="Chen C."/>
            <person name="Cichocki N."/>
            <person name="Clum A."/>
            <person name="Culley D."/>
            <person name="Crous P.W."/>
            <person name="Fauchery L."/>
            <person name="Girlanda M."/>
            <person name="Hayes R."/>
            <person name="Keri Z."/>
            <person name="LaButti K."/>
            <person name="Lipzen A."/>
            <person name="Lombard V."/>
            <person name="Magnuson J."/>
            <person name="Maillard F."/>
            <person name="Morin E."/>
            <person name="Murat C."/>
            <person name="Nolan M."/>
            <person name="Ohm R."/>
            <person name="Pangilinan J."/>
            <person name="Pereira M."/>
            <person name="Perotto S."/>
            <person name="Peter M."/>
            <person name="Riley R."/>
            <person name="Sitrit Y."/>
            <person name="Stielow B."/>
            <person name="Szollosi G."/>
            <person name="Zifcakova L."/>
            <person name="Stursova M."/>
            <person name="Spatafora J.W."/>
            <person name="Tedersoo L."/>
            <person name="Vaario L.-M."/>
            <person name="Yamada A."/>
            <person name="Yan M."/>
            <person name="Wang P."/>
            <person name="Xu J."/>
            <person name="Bruns T."/>
            <person name="Baldrian P."/>
            <person name="Vilgalys R."/>
            <person name="Henrissat B."/>
            <person name="Grigoriev I.V."/>
            <person name="Hibbett D."/>
            <person name="Nagy L.G."/>
            <person name="Martin F.M."/>
        </authorList>
    </citation>
    <scope>NUCLEOTIDE SEQUENCE</scope>
    <source>
        <strain evidence="2">BED1</strain>
    </source>
</reference>
<dbReference type="EMBL" id="WHUW01000001">
    <property type="protein sequence ID" value="KAF8452861.1"/>
    <property type="molecule type" value="Genomic_DNA"/>
</dbReference>
<organism evidence="2 3">
    <name type="scientific">Boletus edulis BED1</name>
    <dbReference type="NCBI Taxonomy" id="1328754"/>
    <lineage>
        <taxon>Eukaryota</taxon>
        <taxon>Fungi</taxon>
        <taxon>Dikarya</taxon>
        <taxon>Basidiomycota</taxon>
        <taxon>Agaricomycotina</taxon>
        <taxon>Agaricomycetes</taxon>
        <taxon>Agaricomycetidae</taxon>
        <taxon>Boletales</taxon>
        <taxon>Boletineae</taxon>
        <taxon>Boletaceae</taxon>
        <taxon>Boletoideae</taxon>
        <taxon>Boletus</taxon>
    </lineage>
</organism>
<accession>A0AAD4C9I5</accession>
<protein>
    <submittedName>
        <fullName evidence="2">Uncharacterized protein</fullName>
    </submittedName>
</protein>
<reference evidence="2" key="2">
    <citation type="journal article" date="2020" name="Nat. Commun.">
        <title>Large-scale genome sequencing of mycorrhizal fungi provides insights into the early evolution of symbiotic traits.</title>
        <authorList>
            <person name="Miyauchi S."/>
            <person name="Kiss E."/>
            <person name="Kuo A."/>
            <person name="Drula E."/>
            <person name="Kohler A."/>
            <person name="Sanchez-Garcia M."/>
            <person name="Morin E."/>
            <person name="Andreopoulos B."/>
            <person name="Barry K.W."/>
            <person name="Bonito G."/>
            <person name="Buee M."/>
            <person name="Carver A."/>
            <person name="Chen C."/>
            <person name="Cichocki N."/>
            <person name="Clum A."/>
            <person name="Culley D."/>
            <person name="Crous P.W."/>
            <person name="Fauchery L."/>
            <person name="Girlanda M."/>
            <person name="Hayes R.D."/>
            <person name="Keri Z."/>
            <person name="LaButti K."/>
            <person name="Lipzen A."/>
            <person name="Lombard V."/>
            <person name="Magnuson J."/>
            <person name="Maillard F."/>
            <person name="Murat C."/>
            <person name="Nolan M."/>
            <person name="Ohm R.A."/>
            <person name="Pangilinan J."/>
            <person name="Pereira M.F."/>
            <person name="Perotto S."/>
            <person name="Peter M."/>
            <person name="Pfister S."/>
            <person name="Riley R."/>
            <person name="Sitrit Y."/>
            <person name="Stielow J.B."/>
            <person name="Szollosi G."/>
            <person name="Zifcakova L."/>
            <person name="Stursova M."/>
            <person name="Spatafora J.W."/>
            <person name="Tedersoo L."/>
            <person name="Vaario L.M."/>
            <person name="Yamada A."/>
            <person name="Yan M."/>
            <person name="Wang P."/>
            <person name="Xu J."/>
            <person name="Bruns T."/>
            <person name="Baldrian P."/>
            <person name="Vilgalys R."/>
            <person name="Dunand C."/>
            <person name="Henrissat B."/>
            <person name="Grigoriev I.V."/>
            <person name="Hibbett D."/>
            <person name="Nagy L.G."/>
            <person name="Martin F.M."/>
        </authorList>
    </citation>
    <scope>NUCLEOTIDE SEQUENCE</scope>
    <source>
        <strain evidence="2">BED1</strain>
    </source>
</reference>
<feature type="non-terminal residue" evidence="2">
    <location>
        <position position="1"/>
    </location>
</feature>
<evidence type="ECO:0000256" key="1">
    <source>
        <dbReference type="SAM" id="MobiDB-lite"/>
    </source>
</evidence>
<feature type="region of interest" description="Disordered" evidence="1">
    <location>
        <begin position="215"/>
        <end position="268"/>
    </location>
</feature>
<feature type="region of interest" description="Disordered" evidence="1">
    <location>
        <begin position="338"/>
        <end position="371"/>
    </location>
</feature>
<sequence length="371" mass="39961">LPLNKRHVQLSRPHLSFAVDMLSDPSCNTLAFDIPILPDSSTPRPQEDPLALLNFDDLLDIAREFEFTPHVPESRLDDILAAIVSAPNAEGRPIHLPSSISLMTVDPVHVKEADSHRLAPECHTPDANACISTDFVSLPNDEDQVRAETAAPITWSLQGWSPPDGSEFLDLDATKDAWNSPLLAMFLPTPSTEPVNDINQSFAAVLAVGDVQPQTSTTAPKFRPTSTTNEIANGAGKKNARSAAQPTSKVTSQTVIASQAKASRPRSARAVCGTSTAKYVRAPRGGIPPHIARSVTRANILRIEKERKVMQDAFSNTATGQAKKPSVLRKTSKIDMETSKNVVDNGGNGKVPFDCGEKGDKEGRTAKRAKV</sequence>
<dbReference type="Proteomes" id="UP001194468">
    <property type="component" value="Unassembled WGS sequence"/>
</dbReference>
<gene>
    <name evidence="2" type="ORF">L210DRAFT_3519804</name>
</gene>
<feature type="compositionally biased region" description="Polar residues" evidence="1">
    <location>
        <begin position="215"/>
        <end position="231"/>
    </location>
</feature>
<keyword evidence="3" id="KW-1185">Reference proteome</keyword>
<comment type="caution">
    <text evidence="2">The sequence shown here is derived from an EMBL/GenBank/DDBJ whole genome shotgun (WGS) entry which is preliminary data.</text>
</comment>
<proteinExistence type="predicted"/>
<evidence type="ECO:0000313" key="2">
    <source>
        <dbReference type="EMBL" id="KAF8452861.1"/>
    </source>
</evidence>